<accession>A0ABW1VDX6</accession>
<dbReference type="RefSeq" id="WP_386727980.1">
    <property type="nucleotide sequence ID" value="NZ_JBHSTP010000001.1"/>
</dbReference>
<proteinExistence type="predicted"/>
<dbReference type="EMBL" id="JBHSTP010000001">
    <property type="protein sequence ID" value="MFC6355320.1"/>
    <property type="molecule type" value="Genomic_DNA"/>
</dbReference>
<protein>
    <submittedName>
        <fullName evidence="1">Uncharacterized protein</fullName>
    </submittedName>
</protein>
<sequence>MRMLVDRLAPIVTQTIGMTRAYFDHYDDSIGEEPVVAAIAEQLSPR</sequence>
<reference evidence="2" key="1">
    <citation type="journal article" date="2019" name="Int. J. Syst. Evol. Microbiol.">
        <title>The Global Catalogue of Microorganisms (GCM) 10K type strain sequencing project: providing services to taxonomists for standard genome sequencing and annotation.</title>
        <authorList>
            <consortium name="The Broad Institute Genomics Platform"/>
            <consortium name="The Broad Institute Genome Sequencing Center for Infectious Disease"/>
            <person name="Wu L."/>
            <person name="Ma J."/>
        </authorList>
    </citation>
    <scope>NUCLEOTIDE SEQUENCE [LARGE SCALE GENOMIC DNA]</scope>
    <source>
        <strain evidence="2">CCUG 43304</strain>
    </source>
</reference>
<name>A0ABW1VDX6_9MICO</name>
<dbReference type="Proteomes" id="UP001596306">
    <property type="component" value="Unassembled WGS sequence"/>
</dbReference>
<gene>
    <name evidence="1" type="ORF">ACFQB0_04250</name>
</gene>
<comment type="caution">
    <text evidence="1">The sequence shown here is derived from an EMBL/GenBank/DDBJ whole genome shotgun (WGS) entry which is preliminary data.</text>
</comment>
<evidence type="ECO:0000313" key="1">
    <source>
        <dbReference type="EMBL" id="MFC6355320.1"/>
    </source>
</evidence>
<organism evidence="1 2">
    <name type="scientific">Luethyella okanaganae</name>
    <dbReference type="NCBI Taxonomy" id="69372"/>
    <lineage>
        <taxon>Bacteria</taxon>
        <taxon>Bacillati</taxon>
        <taxon>Actinomycetota</taxon>
        <taxon>Actinomycetes</taxon>
        <taxon>Micrococcales</taxon>
        <taxon>Microbacteriaceae</taxon>
        <taxon>Luethyella</taxon>
    </lineage>
</organism>
<evidence type="ECO:0000313" key="2">
    <source>
        <dbReference type="Proteomes" id="UP001596306"/>
    </source>
</evidence>
<keyword evidence="2" id="KW-1185">Reference proteome</keyword>